<name>A0A0A9A1H2_ARUDO</name>
<accession>A0A0A9A1H2</accession>
<organism evidence="2">
    <name type="scientific">Arundo donax</name>
    <name type="common">Giant reed</name>
    <name type="synonym">Donax arundinaceus</name>
    <dbReference type="NCBI Taxonomy" id="35708"/>
    <lineage>
        <taxon>Eukaryota</taxon>
        <taxon>Viridiplantae</taxon>
        <taxon>Streptophyta</taxon>
        <taxon>Embryophyta</taxon>
        <taxon>Tracheophyta</taxon>
        <taxon>Spermatophyta</taxon>
        <taxon>Magnoliopsida</taxon>
        <taxon>Liliopsida</taxon>
        <taxon>Poales</taxon>
        <taxon>Poaceae</taxon>
        <taxon>PACMAD clade</taxon>
        <taxon>Arundinoideae</taxon>
        <taxon>Arundineae</taxon>
        <taxon>Arundo</taxon>
    </lineage>
</organism>
<feature type="region of interest" description="Disordered" evidence="1">
    <location>
        <begin position="1"/>
        <end position="29"/>
    </location>
</feature>
<reference evidence="2" key="2">
    <citation type="journal article" date="2015" name="Data Brief">
        <title>Shoot transcriptome of the giant reed, Arundo donax.</title>
        <authorList>
            <person name="Barrero R.A."/>
            <person name="Guerrero F.D."/>
            <person name="Moolhuijzen P."/>
            <person name="Goolsby J.A."/>
            <person name="Tidwell J."/>
            <person name="Bellgard S.E."/>
            <person name="Bellgard M.I."/>
        </authorList>
    </citation>
    <scope>NUCLEOTIDE SEQUENCE</scope>
    <source>
        <tissue evidence="2">Shoot tissue taken approximately 20 cm above the soil surface</tissue>
    </source>
</reference>
<dbReference type="AlphaFoldDB" id="A0A0A9A1H2"/>
<feature type="compositionally biased region" description="Low complexity" evidence="1">
    <location>
        <begin position="1"/>
        <end position="21"/>
    </location>
</feature>
<evidence type="ECO:0000313" key="2">
    <source>
        <dbReference type="EMBL" id="JAD40892.1"/>
    </source>
</evidence>
<protein>
    <submittedName>
        <fullName evidence="2">Uncharacterized protein</fullName>
    </submittedName>
</protein>
<proteinExistence type="predicted"/>
<reference evidence="2" key="1">
    <citation type="submission" date="2014-09" db="EMBL/GenBank/DDBJ databases">
        <authorList>
            <person name="Magalhaes I.L.F."/>
            <person name="Oliveira U."/>
            <person name="Santos F.R."/>
            <person name="Vidigal T.H.D.A."/>
            <person name="Brescovit A.D."/>
            <person name="Santos A.J."/>
        </authorList>
    </citation>
    <scope>NUCLEOTIDE SEQUENCE</scope>
    <source>
        <tissue evidence="2">Shoot tissue taken approximately 20 cm above the soil surface</tissue>
    </source>
</reference>
<evidence type="ECO:0000256" key="1">
    <source>
        <dbReference type="SAM" id="MobiDB-lite"/>
    </source>
</evidence>
<dbReference type="EMBL" id="GBRH01257003">
    <property type="protein sequence ID" value="JAD40892.1"/>
    <property type="molecule type" value="Transcribed_RNA"/>
</dbReference>
<sequence length="70" mass="7294">MSPCTTLSSLSTTASCSSPTPFGASDARPCSSAMVSRRSSVLAARKSRPSHGALLLTDTAMFSHTCYLTH</sequence>